<comment type="caution">
    <text evidence="5">The sequence shown here is derived from an EMBL/GenBank/DDBJ whole genome shotgun (WGS) entry which is preliminary data.</text>
</comment>
<keyword evidence="2" id="KW-0472">Membrane</keyword>
<feature type="region of interest" description="Disordered" evidence="1">
    <location>
        <begin position="591"/>
        <end position="617"/>
    </location>
</feature>
<feature type="compositionally biased region" description="Basic and acidic residues" evidence="1">
    <location>
        <begin position="325"/>
        <end position="347"/>
    </location>
</feature>
<dbReference type="InterPro" id="IPR002035">
    <property type="entry name" value="VWF_A"/>
</dbReference>
<organism evidence="5 6">
    <name type="scientific">Babesia divergens</name>
    <dbReference type="NCBI Taxonomy" id="32595"/>
    <lineage>
        <taxon>Eukaryota</taxon>
        <taxon>Sar</taxon>
        <taxon>Alveolata</taxon>
        <taxon>Apicomplexa</taxon>
        <taxon>Aconoidasida</taxon>
        <taxon>Piroplasmida</taxon>
        <taxon>Babesiidae</taxon>
        <taxon>Babesia</taxon>
    </lineage>
</organism>
<dbReference type="PANTHER" id="PTHR24020:SF84">
    <property type="entry name" value="VWFA DOMAIN-CONTAINING PROTEIN"/>
    <property type="match status" value="1"/>
</dbReference>
<reference evidence="5" key="2">
    <citation type="submission" date="2021-05" db="EMBL/GenBank/DDBJ databases">
        <authorList>
            <person name="Pain A."/>
        </authorList>
    </citation>
    <scope>NUCLEOTIDE SEQUENCE</scope>
    <source>
        <strain evidence="5">1802A</strain>
    </source>
</reference>
<feature type="chain" id="PRO_5042197682" evidence="3">
    <location>
        <begin position="23"/>
        <end position="633"/>
    </location>
</feature>
<keyword evidence="6" id="KW-1185">Reference proteome</keyword>
<feature type="compositionally biased region" description="Polar residues" evidence="1">
    <location>
        <begin position="501"/>
        <end position="514"/>
    </location>
</feature>
<evidence type="ECO:0000313" key="6">
    <source>
        <dbReference type="Proteomes" id="UP001195914"/>
    </source>
</evidence>
<dbReference type="Gene3D" id="3.40.50.410">
    <property type="entry name" value="von Willebrand factor, type A domain"/>
    <property type="match status" value="1"/>
</dbReference>
<keyword evidence="3" id="KW-0732">Signal</keyword>
<feature type="compositionally biased region" description="Basic and acidic residues" evidence="1">
    <location>
        <begin position="537"/>
        <end position="546"/>
    </location>
</feature>
<dbReference type="Proteomes" id="UP001195914">
    <property type="component" value="Unassembled WGS sequence"/>
</dbReference>
<evidence type="ECO:0000313" key="5">
    <source>
        <dbReference type="EMBL" id="KAK1938692.1"/>
    </source>
</evidence>
<protein>
    <submittedName>
        <fullName evidence="5">Thrombospondin-related anonymous protein</fullName>
    </submittedName>
</protein>
<dbReference type="PANTHER" id="PTHR24020">
    <property type="entry name" value="COLLAGEN ALPHA"/>
    <property type="match status" value="1"/>
</dbReference>
<dbReference type="EMBL" id="JAHBMH010000024">
    <property type="protein sequence ID" value="KAK1938692.1"/>
    <property type="molecule type" value="Genomic_DNA"/>
</dbReference>
<evidence type="ECO:0000259" key="4">
    <source>
        <dbReference type="PROSITE" id="PS50234"/>
    </source>
</evidence>
<feature type="transmembrane region" description="Helical" evidence="2">
    <location>
        <begin position="569"/>
        <end position="589"/>
    </location>
</feature>
<dbReference type="PROSITE" id="PS50234">
    <property type="entry name" value="VWFA"/>
    <property type="match status" value="1"/>
</dbReference>
<dbReference type="SUPFAM" id="SSF53300">
    <property type="entry name" value="vWA-like"/>
    <property type="match status" value="1"/>
</dbReference>
<dbReference type="Pfam" id="PF00092">
    <property type="entry name" value="VWA"/>
    <property type="match status" value="1"/>
</dbReference>
<gene>
    <name evidence="5" type="ORF">X943_003463</name>
</gene>
<evidence type="ECO:0000256" key="1">
    <source>
        <dbReference type="SAM" id="MobiDB-lite"/>
    </source>
</evidence>
<dbReference type="InterPro" id="IPR050525">
    <property type="entry name" value="ECM_Assembly_Org"/>
</dbReference>
<reference evidence="5" key="1">
    <citation type="journal article" date="2014" name="Nucleic Acids Res.">
        <title>The evolutionary dynamics of variant antigen genes in Babesia reveal a history of genomic innovation underlying host-parasite interaction.</title>
        <authorList>
            <person name="Jackson A.P."/>
            <person name="Otto T.D."/>
            <person name="Darby A."/>
            <person name="Ramaprasad A."/>
            <person name="Xia D."/>
            <person name="Echaide I.E."/>
            <person name="Farber M."/>
            <person name="Gahlot S."/>
            <person name="Gamble J."/>
            <person name="Gupta D."/>
            <person name="Gupta Y."/>
            <person name="Jackson L."/>
            <person name="Malandrin L."/>
            <person name="Malas T.B."/>
            <person name="Moussa E."/>
            <person name="Nair M."/>
            <person name="Reid A.J."/>
            <person name="Sanders M."/>
            <person name="Sharma J."/>
            <person name="Tracey A."/>
            <person name="Quail M.A."/>
            <person name="Weir W."/>
            <person name="Wastling J.M."/>
            <person name="Hall N."/>
            <person name="Willadsen P."/>
            <person name="Lingelbach K."/>
            <person name="Shiels B."/>
            <person name="Tait A."/>
            <person name="Berriman M."/>
            <person name="Allred D.R."/>
            <person name="Pain A."/>
        </authorList>
    </citation>
    <scope>NUCLEOTIDE SEQUENCE</scope>
    <source>
        <strain evidence="5">1802A</strain>
    </source>
</reference>
<feature type="compositionally biased region" description="Polar residues" evidence="1">
    <location>
        <begin position="427"/>
        <end position="439"/>
    </location>
</feature>
<name>A0AAD9LKA3_BABDI</name>
<dbReference type="SMART" id="SM00327">
    <property type="entry name" value="VWA"/>
    <property type="match status" value="1"/>
</dbReference>
<evidence type="ECO:0000256" key="3">
    <source>
        <dbReference type="SAM" id="SignalP"/>
    </source>
</evidence>
<proteinExistence type="predicted"/>
<accession>A0AAD9LKA3</accession>
<feature type="domain" description="VWFA" evidence="4">
    <location>
        <begin position="44"/>
        <end position="222"/>
    </location>
</feature>
<feature type="compositionally biased region" description="Acidic residues" evidence="1">
    <location>
        <begin position="462"/>
        <end position="476"/>
    </location>
</feature>
<dbReference type="InterPro" id="IPR036465">
    <property type="entry name" value="vWFA_dom_sf"/>
</dbReference>
<evidence type="ECO:0000256" key="2">
    <source>
        <dbReference type="SAM" id="Phobius"/>
    </source>
</evidence>
<keyword evidence="2" id="KW-1133">Transmembrane helix</keyword>
<keyword evidence="2" id="KW-0812">Transmembrane</keyword>
<feature type="signal peptide" evidence="3">
    <location>
        <begin position="1"/>
        <end position="22"/>
    </location>
</feature>
<dbReference type="AlphaFoldDB" id="A0AAD9LKA3"/>
<sequence length="633" mass="69074">MGRLTALALVPMFQLLLPSVMANAQLHSAASSPNAVKHCTRQLDFSLVVDESASIKTSQWNTLIPFLEKIIESLDLDSSDIRLSLTTFSTPVRSLFTFLDKASHQTDMALAKLRHMHETKPPSGMTYTGQALTYVRNFVLPFGRKNAPKAVLLITDGDSSDPDLTSQAAAMLRDDGVTLLVVGVGDINVNECRGIVGCDRRMECPLFVHTQWDNMIGMVNRLMADVCETVAEDAVCEPQWSDWSECMAECHSSGTRIRKLLSMVTKKHATVGSNGQQGRACNERYGDFPPPAEPCYRECNDSEGYHHNISTNNLGKDISGAHAESNPKENAPELRHESESHKEEPGNHPKSTYDSIYPPMLTDEYDNPSGSLGESINPPMLTDEYDNPSGSLDESINPPMLTDEYDNPLEPIDGSNYPVEATDDSNKTVNSVDGYTDSYSPEDGSEQAEKPTNGSEVSYGEQYDDEGYYDETDSDKEYDSAVAPETPISVTMPKGKESYGSMYSSGRPETSEGTETPYHPDGLSHANKIDSPTAARNAEHRLRDYSQESSSDSEDENAHRGKFGKGAKIAGGVVAGLLLLGAGGGYAIYKNKKPSMASTDDGYTGADESAKPMTDAETYEVTEFDNNIWGEAT</sequence>
<feature type="region of interest" description="Disordered" evidence="1">
    <location>
        <begin position="310"/>
        <end position="565"/>
    </location>
</feature>